<dbReference type="Gene3D" id="2.40.440.10">
    <property type="entry name" value="L,D-transpeptidase catalytic domain-like"/>
    <property type="match status" value="1"/>
</dbReference>
<proteinExistence type="inferred from homology"/>
<evidence type="ECO:0000256" key="6">
    <source>
        <dbReference type="ARBA" id="ARBA00022960"/>
    </source>
</evidence>
<dbReference type="InterPro" id="IPR050979">
    <property type="entry name" value="LD-transpeptidase"/>
</dbReference>
<dbReference type="GO" id="GO:0008360">
    <property type="term" value="P:regulation of cell shape"/>
    <property type="evidence" value="ECO:0007669"/>
    <property type="project" value="UniProtKB-UniRule"/>
</dbReference>
<dbReference type="GO" id="GO:0071972">
    <property type="term" value="F:peptidoglycan L,D-transpeptidase activity"/>
    <property type="evidence" value="ECO:0007669"/>
    <property type="project" value="TreeGrafter"/>
</dbReference>
<evidence type="ECO:0000256" key="9">
    <source>
        <dbReference type="PROSITE-ProRule" id="PRU01373"/>
    </source>
</evidence>
<dbReference type="OrthoDB" id="9795305at2"/>
<keyword evidence="4" id="KW-0808">Transferase</keyword>
<dbReference type="GO" id="GO:0018104">
    <property type="term" value="P:peptidoglycan-protein cross-linking"/>
    <property type="evidence" value="ECO:0007669"/>
    <property type="project" value="TreeGrafter"/>
</dbReference>
<evidence type="ECO:0000256" key="1">
    <source>
        <dbReference type="ARBA" id="ARBA00004752"/>
    </source>
</evidence>
<dbReference type="STRING" id="65735.SAMN04488075_2340"/>
<evidence type="ECO:0000256" key="2">
    <source>
        <dbReference type="ARBA" id="ARBA00005992"/>
    </source>
</evidence>
<keyword evidence="14" id="KW-1185">Reference proteome</keyword>
<dbReference type="GO" id="GO:0016757">
    <property type="term" value="F:glycosyltransferase activity"/>
    <property type="evidence" value="ECO:0007669"/>
    <property type="project" value="UniProtKB-KW"/>
</dbReference>
<dbReference type="EMBL" id="FNXG01000004">
    <property type="protein sequence ID" value="SEI03502.1"/>
    <property type="molecule type" value="Genomic_DNA"/>
</dbReference>
<dbReference type="GO" id="GO:0005576">
    <property type="term" value="C:extracellular region"/>
    <property type="evidence" value="ECO:0007669"/>
    <property type="project" value="TreeGrafter"/>
</dbReference>
<feature type="region of interest" description="Disordered" evidence="10">
    <location>
        <begin position="140"/>
        <end position="161"/>
    </location>
</feature>
<evidence type="ECO:0000313" key="13">
    <source>
        <dbReference type="EMBL" id="SEI03502.1"/>
    </source>
</evidence>
<dbReference type="Pfam" id="PF03734">
    <property type="entry name" value="YkuD"/>
    <property type="match status" value="1"/>
</dbReference>
<evidence type="ECO:0000256" key="3">
    <source>
        <dbReference type="ARBA" id="ARBA00022676"/>
    </source>
</evidence>
<dbReference type="InterPro" id="IPR019546">
    <property type="entry name" value="TAT_signal_bac_arc"/>
</dbReference>
<dbReference type="PROSITE" id="PS51318">
    <property type="entry name" value="TAT"/>
    <property type="match status" value="1"/>
</dbReference>
<dbReference type="NCBIfam" id="TIGR01409">
    <property type="entry name" value="TAT_signal_seq"/>
    <property type="match status" value="1"/>
</dbReference>
<dbReference type="PROSITE" id="PS52029">
    <property type="entry name" value="LD_TPASE"/>
    <property type="match status" value="1"/>
</dbReference>
<sequence length="221" mass="24399">MSANPSSAFSRRRFLAASAALGAAGLAGPVAAQGVDPWTGQMLRRILPVAPGAAPDAGVVQVDATQDNRRNVSSFRMHDWRPYFTTLKNGAILVDLTSRALSFWSEDGSDFRLFPTSVPVSPDLTRTGRTEIIRKVEGPSWAPTPEMKKRNPEWPDFVPPGPDNPMGTHALWLSWQYYRIHGTHDTRKIGRKSSNGCIGLYNEHIVQLYNLTKVGTQVLIM</sequence>
<evidence type="ECO:0000256" key="4">
    <source>
        <dbReference type="ARBA" id="ARBA00022679"/>
    </source>
</evidence>
<name>A0A1H6MZF7_9RHOB</name>
<dbReference type="InterPro" id="IPR005490">
    <property type="entry name" value="LD_TPept_cat_dom"/>
</dbReference>
<feature type="active site" description="Proton donor/acceptor" evidence="9">
    <location>
        <position position="181"/>
    </location>
</feature>
<evidence type="ECO:0000313" key="14">
    <source>
        <dbReference type="Proteomes" id="UP000199125"/>
    </source>
</evidence>
<dbReference type="AlphaFoldDB" id="A0A1H6MZF7"/>
<reference evidence="14" key="1">
    <citation type="submission" date="2016-10" db="EMBL/GenBank/DDBJ databases">
        <authorList>
            <person name="Varghese N."/>
            <person name="Submissions S."/>
        </authorList>
    </citation>
    <scope>NUCLEOTIDE SEQUENCE [LARGE SCALE GENOMIC DNA]</scope>
    <source>
        <strain evidence="14">DSM 11593</strain>
    </source>
</reference>
<dbReference type="InterPro" id="IPR038063">
    <property type="entry name" value="Transpep_catalytic_dom"/>
</dbReference>
<dbReference type="InterPro" id="IPR006311">
    <property type="entry name" value="TAT_signal"/>
</dbReference>
<feature type="signal peptide" evidence="11">
    <location>
        <begin position="1"/>
        <end position="32"/>
    </location>
</feature>
<dbReference type="UniPathway" id="UPA00219"/>
<dbReference type="CDD" id="cd16913">
    <property type="entry name" value="YkuD_like"/>
    <property type="match status" value="1"/>
</dbReference>
<keyword evidence="7 9" id="KW-0573">Peptidoglycan synthesis</keyword>
<dbReference type="Proteomes" id="UP000199125">
    <property type="component" value="Unassembled WGS sequence"/>
</dbReference>
<evidence type="ECO:0000256" key="5">
    <source>
        <dbReference type="ARBA" id="ARBA00022801"/>
    </source>
</evidence>
<protein>
    <submittedName>
        <fullName evidence="13">Tat (Twin-arginine translocation) pathway signal sequence</fullName>
    </submittedName>
</protein>
<evidence type="ECO:0000256" key="10">
    <source>
        <dbReference type="SAM" id="MobiDB-lite"/>
    </source>
</evidence>
<feature type="active site" description="Nucleophile" evidence="9">
    <location>
        <position position="197"/>
    </location>
</feature>
<dbReference type="PANTHER" id="PTHR30582">
    <property type="entry name" value="L,D-TRANSPEPTIDASE"/>
    <property type="match status" value="1"/>
</dbReference>
<dbReference type="GO" id="GO:0071555">
    <property type="term" value="P:cell wall organization"/>
    <property type="evidence" value="ECO:0007669"/>
    <property type="project" value="UniProtKB-UniRule"/>
</dbReference>
<gene>
    <name evidence="13" type="ORF">SAMN04488075_2340</name>
</gene>
<dbReference type="RefSeq" id="WP_090848275.1">
    <property type="nucleotide sequence ID" value="NZ_FNXG01000004.1"/>
</dbReference>
<feature type="chain" id="PRO_5011496892" evidence="11">
    <location>
        <begin position="33"/>
        <end position="221"/>
    </location>
</feature>
<keyword evidence="8 9" id="KW-0961">Cell wall biogenesis/degradation</keyword>
<evidence type="ECO:0000256" key="8">
    <source>
        <dbReference type="ARBA" id="ARBA00023316"/>
    </source>
</evidence>
<keyword evidence="11" id="KW-0732">Signal</keyword>
<evidence type="ECO:0000259" key="12">
    <source>
        <dbReference type="PROSITE" id="PS52029"/>
    </source>
</evidence>
<accession>A0A1H6MZF7</accession>
<comment type="similarity">
    <text evidence="2">Belongs to the YkuD family.</text>
</comment>
<keyword evidence="6 9" id="KW-0133">Cell shape</keyword>
<feature type="domain" description="L,D-TPase catalytic" evidence="12">
    <location>
        <begin position="90"/>
        <end position="221"/>
    </location>
</feature>
<evidence type="ECO:0000256" key="11">
    <source>
        <dbReference type="SAM" id="SignalP"/>
    </source>
</evidence>
<comment type="pathway">
    <text evidence="1 9">Cell wall biogenesis; peptidoglycan biosynthesis.</text>
</comment>
<organism evidence="13 14">
    <name type="scientific">Paracoccus alkenifer</name>
    <dbReference type="NCBI Taxonomy" id="65735"/>
    <lineage>
        <taxon>Bacteria</taxon>
        <taxon>Pseudomonadati</taxon>
        <taxon>Pseudomonadota</taxon>
        <taxon>Alphaproteobacteria</taxon>
        <taxon>Rhodobacterales</taxon>
        <taxon>Paracoccaceae</taxon>
        <taxon>Paracoccus</taxon>
    </lineage>
</organism>
<keyword evidence="5" id="KW-0378">Hydrolase</keyword>
<keyword evidence="3" id="KW-0328">Glycosyltransferase</keyword>
<dbReference type="SUPFAM" id="SSF141523">
    <property type="entry name" value="L,D-transpeptidase catalytic domain-like"/>
    <property type="match status" value="1"/>
</dbReference>
<evidence type="ECO:0000256" key="7">
    <source>
        <dbReference type="ARBA" id="ARBA00022984"/>
    </source>
</evidence>
<dbReference type="PANTHER" id="PTHR30582:SF24">
    <property type="entry name" value="L,D-TRANSPEPTIDASE ERFK_SRFK-RELATED"/>
    <property type="match status" value="1"/>
</dbReference>